<evidence type="ECO:0000313" key="4">
    <source>
        <dbReference type="EMBL" id="MFC4588325.1"/>
    </source>
</evidence>
<dbReference type="EMBL" id="JBHSFN010000011">
    <property type="protein sequence ID" value="MFC4588325.1"/>
    <property type="molecule type" value="Genomic_DNA"/>
</dbReference>
<evidence type="ECO:0000313" key="5">
    <source>
        <dbReference type="Proteomes" id="UP001595891"/>
    </source>
</evidence>
<sequence length="722" mass="76967">MRNAGASIDPPPDPFAAVRPDSPVSLPADRRYSKDQAPERGPARRKKLPPGVSPLPPGVSADIFATTPPPGSTGLPPQPVTLPPPAPPPEPWPMTASVRVRRADDPPPEPTVVIAPEPPEDRPRLRLLLLLTGGLALVFLLAYAIPAMYMWGKILPGTRVGDVRIGSLSETEAIDRVHQRFDGNDQQSVALMLDGRRVGVLDPRDAGLAIDVEGTVADAQTGFPGPFAVWQALTGERELPLRVSLNAAKLTQRIRKVATLVDRTAHEGAIVYRGTKPRVVPPEDGLVLDRQATADAIKRAFVDAPAAVPLPVTPVRPRAGKALFDAALDTARRAVSAPITLTNGGRRVRLSPKDIAANLRFAADERGVVRPQFDAWRAVDGLETRLVGVAEAPREAGFVIVNGAPKLVHARTGKGVNAIELAGAVSKVINAGGSRTIPVSLAITQPVLDDEDAMRLAIKEKVGEFTTYFPCCAPRVVNIRRAAELLNGLVVKPSGVFSLNDSVGEPTTARGFVSAQAIEDDRLVLAPGGGLSQVATTMYNAALLAGLEDVGHTAHRFHVVRYPPGRDAAVSYPEEDMRWKNDTEYGVLVQTTVTDTSLTVVLWSTRKYDQVDVETSGRTDLTQPETRSANEPGCLPMEGGPGFTVTVTRVFYRDGKVLKRDHPLTTVYEPQPKVICVQGTSATQGDPVGRGRSGTKTSVDPLAPDLAPDAGVTPDPTAPNGR</sequence>
<feature type="compositionally biased region" description="Basic and acidic residues" evidence="1">
    <location>
        <begin position="28"/>
        <end position="42"/>
    </location>
</feature>
<dbReference type="RefSeq" id="WP_262846821.1">
    <property type="nucleotide sequence ID" value="NZ_JANZYP010000052.1"/>
</dbReference>
<name>A0ABV9EHA9_9ACTN</name>
<keyword evidence="5" id="KW-1185">Reference proteome</keyword>
<feature type="transmembrane region" description="Helical" evidence="2">
    <location>
        <begin position="127"/>
        <end position="151"/>
    </location>
</feature>
<comment type="caution">
    <text evidence="4">The sequence shown here is derived from an EMBL/GenBank/DDBJ whole genome shotgun (WGS) entry which is preliminary data.</text>
</comment>
<protein>
    <submittedName>
        <fullName evidence="4">VanW family protein</fullName>
    </submittedName>
</protein>
<dbReference type="PANTHER" id="PTHR35788">
    <property type="entry name" value="EXPORTED PROTEIN-RELATED"/>
    <property type="match status" value="1"/>
</dbReference>
<feature type="region of interest" description="Disordered" evidence="1">
    <location>
        <begin position="678"/>
        <end position="722"/>
    </location>
</feature>
<dbReference type="Proteomes" id="UP001595891">
    <property type="component" value="Unassembled WGS sequence"/>
</dbReference>
<feature type="domain" description="YoaR-like putative peptidoglycan binding" evidence="3">
    <location>
        <begin position="201"/>
        <end position="302"/>
    </location>
</feature>
<gene>
    <name evidence="4" type="ORF">ACFO8L_19705</name>
</gene>
<dbReference type="InterPro" id="IPR022029">
    <property type="entry name" value="YoaR-like_PG-bd"/>
</dbReference>
<dbReference type="Pfam" id="PF04294">
    <property type="entry name" value="VanW"/>
    <property type="match status" value="1"/>
</dbReference>
<keyword evidence="2" id="KW-0812">Transmembrane</keyword>
<reference evidence="5" key="1">
    <citation type="journal article" date="2019" name="Int. J. Syst. Evol. Microbiol.">
        <title>The Global Catalogue of Microorganisms (GCM) 10K type strain sequencing project: providing services to taxonomists for standard genome sequencing and annotation.</title>
        <authorList>
            <consortium name="The Broad Institute Genomics Platform"/>
            <consortium name="The Broad Institute Genome Sequencing Center for Infectious Disease"/>
            <person name="Wu L."/>
            <person name="Ma J."/>
        </authorList>
    </citation>
    <scope>NUCLEOTIDE SEQUENCE [LARGE SCALE GENOMIC DNA]</scope>
    <source>
        <strain evidence="5">CCUG 49560</strain>
    </source>
</reference>
<evidence type="ECO:0000256" key="2">
    <source>
        <dbReference type="SAM" id="Phobius"/>
    </source>
</evidence>
<dbReference type="InterPro" id="IPR052913">
    <property type="entry name" value="Glycopeptide_resist_protein"/>
</dbReference>
<keyword evidence="2" id="KW-0472">Membrane</keyword>
<dbReference type="Pfam" id="PF12229">
    <property type="entry name" value="PG_binding_4"/>
    <property type="match status" value="1"/>
</dbReference>
<proteinExistence type="predicted"/>
<dbReference type="InterPro" id="IPR007391">
    <property type="entry name" value="Vancomycin_resist_VanW"/>
</dbReference>
<accession>A0ABV9EHA9</accession>
<feature type="compositionally biased region" description="Pro residues" evidence="1">
    <location>
        <begin position="67"/>
        <end position="92"/>
    </location>
</feature>
<evidence type="ECO:0000256" key="1">
    <source>
        <dbReference type="SAM" id="MobiDB-lite"/>
    </source>
</evidence>
<organism evidence="4 5">
    <name type="scientific">Sphaerisporangium corydalis</name>
    <dbReference type="NCBI Taxonomy" id="1441875"/>
    <lineage>
        <taxon>Bacteria</taxon>
        <taxon>Bacillati</taxon>
        <taxon>Actinomycetota</taxon>
        <taxon>Actinomycetes</taxon>
        <taxon>Streptosporangiales</taxon>
        <taxon>Streptosporangiaceae</taxon>
        <taxon>Sphaerisporangium</taxon>
    </lineage>
</organism>
<keyword evidence="2" id="KW-1133">Transmembrane helix</keyword>
<dbReference type="PANTHER" id="PTHR35788:SF1">
    <property type="entry name" value="EXPORTED PROTEIN"/>
    <property type="match status" value="1"/>
</dbReference>
<feature type="region of interest" description="Disordered" evidence="1">
    <location>
        <begin position="1"/>
        <end position="93"/>
    </location>
</feature>
<evidence type="ECO:0000259" key="3">
    <source>
        <dbReference type="Pfam" id="PF12229"/>
    </source>
</evidence>